<reference evidence="1" key="2">
    <citation type="journal article" date="2022" name="New Phytol.">
        <title>Evolutionary transition to the ectomycorrhizal habit in the genomes of a hyperdiverse lineage of mushroom-forming fungi.</title>
        <authorList>
            <person name="Looney B."/>
            <person name="Miyauchi S."/>
            <person name="Morin E."/>
            <person name="Drula E."/>
            <person name="Courty P.E."/>
            <person name="Kohler A."/>
            <person name="Kuo A."/>
            <person name="LaButti K."/>
            <person name="Pangilinan J."/>
            <person name="Lipzen A."/>
            <person name="Riley R."/>
            <person name="Andreopoulos W."/>
            <person name="He G."/>
            <person name="Johnson J."/>
            <person name="Nolan M."/>
            <person name="Tritt A."/>
            <person name="Barry K.W."/>
            <person name="Grigoriev I.V."/>
            <person name="Nagy L.G."/>
            <person name="Hibbett D."/>
            <person name="Henrissat B."/>
            <person name="Matheny P.B."/>
            <person name="Labbe J."/>
            <person name="Martin F.M."/>
        </authorList>
    </citation>
    <scope>NUCLEOTIDE SEQUENCE</scope>
    <source>
        <strain evidence="1">FP105234-sp</strain>
    </source>
</reference>
<gene>
    <name evidence="1" type="ORF">FA95DRAFT_1575754</name>
</gene>
<organism evidence="1 2">
    <name type="scientific">Auriscalpium vulgare</name>
    <dbReference type="NCBI Taxonomy" id="40419"/>
    <lineage>
        <taxon>Eukaryota</taxon>
        <taxon>Fungi</taxon>
        <taxon>Dikarya</taxon>
        <taxon>Basidiomycota</taxon>
        <taxon>Agaricomycotina</taxon>
        <taxon>Agaricomycetes</taxon>
        <taxon>Russulales</taxon>
        <taxon>Auriscalpiaceae</taxon>
        <taxon>Auriscalpium</taxon>
    </lineage>
</organism>
<dbReference type="EMBL" id="MU276067">
    <property type="protein sequence ID" value="KAI0042411.1"/>
    <property type="molecule type" value="Genomic_DNA"/>
</dbReference>
<accession>A0ACB8RFF9</accession>
<sequence length="206" mass="21395">MTVAPPAQTALAPSPASRIGLNTACRQLRMRLCCCAGTGVIQAADVQVACWPGRWDAGVQVARREWRVHPRDASAQPKGARSDTFSKAAQACPDGAPRARSPGWMARVGGVTERHAGGGGVVGLAVGLRVHARPGAGDALRVVLIDVGSRMHVPEEVGMRVGGDGTCDKVAARGASSRKTARVLKQSARREGGWRVAMICGEGGDT</sequence>
<evidence type="ECO:0000313" key="2">
    <source>
        <dbReference type="Proteomes" id="UP000814033"/>
    </source>
</evidence>
<proteinExistence type="predicted"/>
<protein>
    <submittedName>
        <fullName evidence="1">Uncharacterized protein</fullName>
    </submittedName>
</protein>
<comment type="caution">
    <text evidence="1">The sequence shown here is derived from an EMBL/GenBank/DDBJ whole genome shotgun (WGS) entry which is preliminary data.</text>
</comment>
<evidence type="ECO:0000313" key="1">
    <source>
        <dbReference type="EMBL" id="KAI0042411.1"/>
    </source>
</evidence>
<dbReference type="Proteomes" id="UP000814033">
    <property type="component" value="Unassembled WGS sequence"/>
</dbReference>
<keyword evidence="2" id="KW-1185">Reference proteome</keyword>
<reference evidence="1" key="1">
    <citation type="submission" date="2021-02" db="EMBL/GenBank/DDBJ databases">
        <authorList>
            <consortium name="DOE Joint Genome Institute"/>
            <person name="Ahrendt S."/>
            <person name="Looney B.P."/>
            <person name="Miyauchi S."/>
            <person name="Morin E."/>
            <person name="Drula E."/>
            <person name="Courty P.E."/>
            <person name="Chicoki N."/>
            <person name="Fauchery L."/>
            <person name="Kohler A."/>
            <person name="Kuo A."/>
            <person name="Labutti K."/>
            <person name="Pangilinan J."/>
            <person name="Lipzen A."/>
            <person name="Riley R."/>
            <person name="Andreopoulos W."/>
            <person name="He G."/>
            <person name="Johnson J."/>
            <person name="Barry K.W."/>
            <person name="Grigoriev I.V."/>
            <person name="Nagy L."/>
            <person name="Hibbett D."/>
            <person name="Henrissat B."/>
            <person name="Matheny P.B."/>
            <person name="Labbe J."/>
            <person name="Martin F."/>
        </authorList>
    </citation>
    <scope>NUCLEOTIDE SEQUENCE</scope>
    <source>
        <strain evidence="1">FP105234-sp</strain>
    </source>
</reference>
<name>A0ACB8RFF9_9AGAM</name>